<gene>
    <name evidence="3" type="ORF">NLU13_1538</name>
</gene>
<dbReference type="InterPro" id="IPR057744">
    <property type="entry name" value="OTAase-like"/>
</dbReference>
<dbReference type="PANTHER" id="PTHR43135:SF3">
    <property type="entry name" value="ALPHA-D-RIBOSE 1-METHYLPHOSPHONATE 5-TRIPHOSPHATE DIPHOSPHATASE"/>
    <property type="match status" value="1"/>
</dbReference>
<dbReference type="InterPro" id="IPR032466">
    <property type="entry name" value="Metal_Hydrolase"/>
</dbReference>
<feature type="domain" description="Amidohydrolase-related" evidence="2">
    <location>
        <begin position="103"/>
        <end position="452"/>
    </location>
</feature>
<organism evidence="3 4">
    <name type="scientific">Sarocladium strictum</name>
    <name type="common">Black bundle disease fungus</name>
    <name type="synonym">Acremonium strictum</name>
    <dbReference type="NCBI Taxonomy" id="5046"/>
    <lineage>
        <taxon>Eukaryota</taxon>
        <taxon>Fungi</taxon>
        <taxon>Dikarya</taxon>
        <taxon>Ascomycota</taxon>
        <taxon>Pezizomycotina</taxon>
        <taxon>Sordariomycetes</taxon>
        <taxon>Hypocreomycetidae</taxon>
        <taxon>Hypocreales</taxon>
        <taxon>Sarocladiaceae</taxon>
        <taxon>Sarocladium</taxon>
    </lineage>
</organism>
<dbReference type="PANTHER" id="PTHR43135">
    <property type="entry name" value="ALPHA-D-RIBOSE 1-METHYLPHOSPHONATE 5-TRIPHOSPHATE DIPHOSPHATASE"/>
    <property type="match status" value="1"/>
</dbReference>
<accession>A0AA39GR62</accession>
<sequence>MTVLRSQVPVQQQQQQQQQQPASFLIAKHGIPEKLIKPWKLPPQKTYIFKNARVVDPLEHSASPLTTVTISEGTVASVESGDDSAEVSYTAKVIDLGGKYLGPGLIDCHVHITAVAGDASLSGAISSTDLAPSHFRQPYLCGQMLSRGFTTIRDTGGGTLALKEALEDEVFPGPRLFTANKALSQTGGHGDTRGVHDVNQGCCTKASGISVVVDGVPECIRAAREQLRTGGDFIKIMSGGGVASPTDRLENTQFTAKEIQAISEVAESFGTMVTAHAYTPKAIRHAVDNGVTGIEHGNMIDKETAEYMAERKIWLTPTLVTYDAMGSDKYAGFLPPTNKAKNQAVLKAGLDSLRIAHAAGVTICHGSDLLGPLQAEQSREFEIRSQALSSTTVLQGATVNAAKMLRQEKFLGQIKPGFAADMLILNQNPHEDVSILSKPEKNILAVIKNGRVFVSRWSKLPVDVQQQVSLIE</sequence>
<proteinExistence type="predicted"/>
<feature type="region of interest" description="Disordered" evidence="1">
    <location>
        <begin position="1"/>
        <end position="21"/>
    </location>
</feature>
<dbReference type="SUPFAM" id="SSF51556">
    <property type="entry name" value="Metallo-dependent hydrolases"/>
    <property type="match status" value="1"/>
</dbReference>
<dbReference type="EMBL" id="JAPDFR010000001">
    <property type="protein sequence ID" value="KAK0392040.1"/>
    <property type="molecule type" value="Genomic_DNA"/>
</dbReference>
<dbReference type="SUPFAM" id="SSF51338">
    <property type="entry name" value="Composite domain of metallo-dependent hydrolases"/>
    <property type="match status" value="1"/>
</dbReference>
<dbReference type="CDD" id="cd01299">
    <property type="entry name" value="Met_dep_hydrolase_A"/>
    <property type="match status" value="1"/>
</dbReference>
<keyword evidence="4" id="KW-1185">Reference proteome</keyword>
<dbReference type="Gene3D" id="2.30.40.10">
    <property type="entry name" value="Urease, subunit C, domain 1"/>
    <property type="match status" value="1"/>
</dbReference>
<evidence type="ECO:0000313" key="4">
    <source>
        <dbReference type="Proteomes" id="UP001175261"/>
    </source>
</evidence>
<dbReference type="InterPro" id="IPR011059">
    <property type="entry name" value="Metal-dep_hydrolase_composite"/>
</dbReference>
<reference evidence="3" key="1">
    <citation type="submission" date="2022-10" db="EMBL/GenBank/DDBJ databases">
        <title>Determination and structural analysis of whole genome sequence of Sarocladium strictum F4-1.</title>
        <authorList>
            <person name="Hu L."/>
            <person name="Jiang Y."/>
        </authorList>
    </citation>
    <scope>NUCLEOTIDE SEQUENCE</scope>
    <source>
        <strain evidence="3">F4-1</strain>
    </source>
</reference>
<comment type="caution">
    <text evidence="3">The sequence shown here is derived from an EMBL/GenBank/DDBJ whole genome shotgun (WGS) entry which is preliminary data.</text>
</comment>
<dbReference type="Pfam" id="PF01979">
    <property type="entry name" value="Amidohydro_1"/>
    <property type="match status" value="1"/>
</dbReference>
<dbReference type="InterPro" id="IPR006680">
    <property type="entry name" value="Amidohydro-rel"/>
</dbReference>
<feature type="compositionally biased region" description="Low complexity" evidence="1">
    <location>
        <begin position="7"/>
        <end position="21"/>
    </location>
</feature>
<evidence type="ECO:0000256" key="1">
    <source>
        <dbReference type="SAM" id="MobiDB-lite"/>
    </source>
</evidence>
<dbReference type="GO" id="GO:0016810">
    <property type="term" value="F:hydrolase activity, acting on carbon-nitrogen (but not peptide) bonds"/>
    <property type="evidence" value="ECO:0007669"/>
    <property type="project" value="InterPro"/>
</dbReference>
<evidence type="ECO:0000259" key="2">
    <source>
        <dbReference type="Pfam" id="PF01979"/>
    </source>
</evidence>
<evidence type="ECO:0000313" key="3">
    <source>
        <dbReference type="EMBL" id="KAK0392040.1"/>
    </source>
</evidence>
<dbReference type="Proteomes" id="UP001175261">
    <property type="component" value="Unassembled WGS sequence"/>
</dbReference>
<dbReference type="InterPro" id="IPR051781">
    <property type="entry name" value="Metallo-dep_Hydrolase"/>
</dbReference>
<dbReference type="Gene3D" id="3.20.20.140">
    <property type="entry name" value="Metal-dependent hydrolases"/>
    <property type="match status" value="1"/>
</dbReference>
<dbReference type="AlphaFoldDB" id="A0AA39GR62"/>
<name>A0AA39GR62_SARSR</name>
<protein>
    <recommendedName>
        <fullName evidence="2">Amidohydrolase-related domain-containing protein</fullName>
    </recommendedName>
</protein>